<feature type="domain" description="Plasmid replication protein RepL" evidence="1">
    <location>
        <begin position="10"/>
        <end position="132"/>
    </location>
</feature>
<accession>A0A2S9VFH6</accession>
<evidence type="ECO:0000313" key="2">
    <source>
        <dbReference type="EMBL" id="PRO75186.1"/>
    </source>
</evidence>
<sequence length="144" mass="16606">MKMARFSETTITKTEFDMKTGEASKETEKQIKVEKKDKVPEYVMLFKNSEHLDRLSGTQIRIIIEITRLMEMDSCEIDLSTAARKRITKKLGTSMSTFRSALVAFIKNGILIRSDDGVFIVSPLFAFRGQLKVNYKFRQSLYGY</sequence>
<keyword evidence="3" id="KW-1185">Reference proteome</keyword>
<reference evidence="3" key="1">
    <citation type="journal article" date="2020" name="Int. J. Syst. Evol. Microbiol.">
        <title>Alteromonas alba sp. nov., a marine bacterium isolated from the seawater of the West Pacific Ocean.</title>
        <authorList>
            <person name="Sun C."/>
            <person name="Wu Y.-H."/>
            <person name="Xamxidin M."/>
            <person name="Cheng H."/>
            <person name="Xu X.-W."/>
        </authorList>
    </citation>
    <scope>NUCLEOTIDE SEQUENCE [LARGE SCALE GENOMIC DNA]</scope>
    <source>
        <strain evidence="3">190</strain>
    </source>
</reference>
<organism evidence="2 3">
    <name type="scientific">Alteromonas alba</name>
    <dbReference type="NCBI Taxonomy" id="2079529"/>
    <lineage>
        <taxon>Bacteria</taxon>
        <taxon>Pseudomonadati</taxon>
        <taxon>Pseudomonadota</taxon>
        <taxon>Gammaproteobacteria</taxon>
        <taxon>Alteromonadales</taxon>
        <taxon>Alteromonadaceae</taxon>
        <taxon>Alteromonas/Salinimonas group</taxon>
        <taxon>Alteromonas</taxon>
    </lineage>
</organism>
<name>A0A2S9VFH6_9ALTE</name>
<dbReference type="Pfam" id="PF05732">
    <property type="entry name" value="RepL"/>
    <property type="match status" value="1"/>
</dbReference>
<dbReference type="InterPro" id="IPR008813">
    <property type="entry name" value="Plasmid_replication_RepL"/>
</dbReference>
<dbReference type="Proteomes" id="UP000238949">
    <property type="component" value="Unassembled WGS sequence"/>
</dbReference>
<evidence type="ECO:0000259" key="1">
    <source>
        <dbReference type="Pfam" id="PF05732"/>
    </source>
</evidence>
<gene>
    <name evidence="2" type="ORF">C6Y40_02395</name>
</gene>
<dbReference type="AlphaFoldDB" id="A0A2S9VFH6"/>
<dbReference type="GO" id="GO:0006260">
    <property type="term" value="P:DNA replication"/>
    <property type="evidence" value="ECO:0007669"/>
    <property type="project" value="InterPro"/>
</dbReference>
<dbReference type="GO" id="GO:0006276">
    <property type="term" value="P:plasmid maintenance"/>
    <property type="evidence" value="ECO:0007669"/>
    <property type="project" value="InterPro"/>
</dbReference>
<protein>
    <recommendedName>
        <fullName evidence="1">Plasmid replication protein RepL domain-containing protein</fullName>
    </recommendedName>
</protein>
<dbReference type="EMBL" id="PVNP01000014">
    <property type="protein sequence ID" value="PRO75186.1"/>
    <property type="molecule type" value="Genomic_DNA"/>
</dbReference>
<proteinExistence type="predicted"/>
<comment type="caution">
    <text evidence="2">The sequence shown here is derived from an EMBL/GenBank/DDBJ whole genome shotgun (WGS) entry which is preliminary data.</text>
</comment>
<evidence type="ECO:0000313" key="3">
    <source>
        <dbReference type="Proteomes" id="UP000238949"/>
    </source>
</evidence>